<gene>
    <name evidence="6" type="ORF">HYG85_13805</name>
</gene>
<feature type="domain" description="Aspartate carbamoyltransferase regulatory subunit N-terminal" evidence="4">
    <location>
        <begin position="2"/>
        <end position="90"/>
    </location>
</feature>
<dbReference type="PANTHER" id="PTHR35805:SF1">
    <property type="entry name" value="ASPARTATE CARBAMOYLTRANSFERASE REGULATORY CHAIN"/>
    <property type="match status" value="1"/>
</dbReference>
<dbReference type="InterPro" id="IPR036792">
    <property type="entry name" value="Asp_carbatrfase_reg_C_sf"/>
</dbReference>
<dbReference type="SUPFAM" id="SSF57825">
    <property type="entry name" value="Aspartate carbamoyltransferase, Regulatory-chain, C-terminal domain"/>
    <property type="match status" value="1"/>
</dbReference>
<dbReference type="KEGG" id="vgu:HYG85_13805"/>
<dbReference type="GO" id="GO:0009347">
    <property type="term" value="C:aspartate carbamoyltransferase complex"/>
    <property type="evidence" value="ECO:0007669"/>
    <property type="project" value="InterPro"/>
</dbReference>
<dbReference type="GO" id="GO:0046872">
    <property type="term" value="F:metal ion binding"/>
    <property type="evidence" value="ECO:0007669"/>
    <property type="project" value="UniProtKB-KW"/>
</dbReference>
<dbReference type="InterPro" id="IPR020542">
    <property type="entry name" value="Asp_carbamoyltrfase_reg_C"/>
</dbReference>
<dbReference type="SUPFAM" id="SSF54893">
    <property type="entry name" value="Aspartate carbamoyltransferase, Regulatory-chain, N-terminal domain"/>
    <property type="match status" value="1"/>
</dbReference>
<accession>A0A8J8MC13</accession>
<evidence type="ECO:0000256" key="1">
    <source>
        <dbReference type="ARBA" id="ARBA00022723"/>
    </source>
</evidence>
<dbReference type="InterPro" id="IPR036793">
    <property type="entry name" value="Asp_carbatrfase_reg_N_sf"/>
</dbReference>
<dbReference type="Pfam" id="PF02748">
    <property type="entry name" value="PyrI_C"/>
    <property type="match status" value="1"/>
</dbReference>
<keyword evidence="1" id="KW-0479">Metal-binding</keyword>
<protein>
    <submittedName>
        <fullName evidence="6">Aspartate carbamoyltransferase regulatory subunit</fullName>
    </submittedName>
</protein>
<evidence type="ECO:0000313" key="6">
    <source>
        <dbReference type="EMBL" id="QUH29925.1"/>
    </source>
</evidence>
<evidence type="ECO:0000313" key="7">
    <source>
        <dbReference type="Proteomes" id="UP000677305"/>
    </source>
</evidence>
<evidence type="ECO:0000259" key="5">
    <source>
        <dbReference type="Pfam" id="PF02748"/>
    </source>
</evidence>
<dbReference type="AlphaFoldDB" id="A0A8J8MC13"/>
<keyword evidence="7" id="KW-1185">Reference proteome</keyword>
<dbReference type="GO" id="GO:0006207">
    <property type="term" value="P:'de novo' pyrimidine nucleobase biosynthetic process"/>
    <property type="evidence" value="ECO:0007669"/>
    <property type="project" value="InterPro"/>
</dbReference>
<proteinExistence type="predicted"/>
<name>A0A8J8MC13_9FIRM</name>
<evidence type="ECO:0000256" key="2">
    <source>
        <dbReference type="ARBA" id="ARBA00022833"/>
    </source>
</evidence>
<dbReference type="NCBIfam" id="NF002063">
    <property type="entry name" value="PRK00893.1-3"/>
    <property type="match status" value="1"/>
</dbReference>
<dbReference type="InterPro" id="IPR002801">
    <property type="entry name" value="Asp_carbamoylTrfase_reg"/>
</dbReference>
<evidence type="ECO:0000256" key="3">
    <source>
        <dbReference type="ARBA" id="ARBA00022975"/>
    </source>
</evidence>
<keyword evidence="2" id="KW-0862">Zinc</keyword>
<sequence length="140" mass="15614">MLKINGIKKGIVIDHIKAGLGYKIFKELKLDEADCTTALIKNAPSSKLGKKDLIKIDNVIDLNLDILGLIDPGLTITIIDDENIVDKIKLSIPEKVVGILKCNNPRCVTTIEKNEDITFTLVDPEKKEYKCEYCDTRTSL</sequence>
<dbReference type="EMBL" id="CP058561">
    <property type="protein sequence ID" value="QUH29925.1"/>
    <property type="molecule type" value="Genomic_DNA"/>
</dbReference>
<dbReference type="Pfam" id="PF01948">
    <property type="entry name" value="PyrI"/>
    <property type="match status" value="1"/>
</dbReference>
<dbReference type="Gene3D" id="3.30.70.140">
    <property type="entry name" value="Aspartate carbamoyltransferase regulatory subunit, N-terminal domain"/>
    <property type="match status" value="1"/>
</dbReference>
<dbReference type="GO" id="GO:0006221">
    <property type="term" value="P:pyrimidine nucleotide biosynthetic process"/>
    <property type="evidence" value="ECO:0007669"/>
    <property type="project" value="UniProtKB-KW"/>
</dbReference>
<feature type="domain" description="Aspartate carbamoyltransferase regulatory subunit C-terminal" evidence="5">
    <location>
        <begin position="95"/>
        <end position="138"/>
    </location>
</feature>
<dbReference type="PANTHER" id="PTHR35805">
    <property type="entry name" value="ASPARTATE CARBAMOYLTRANSFERASE REGULATORY CHAIN"/>
    <property type="match status" value="1"/>
</dbReference>
<dbReference type="InterPro" id="IPR020545">
    <property type="entry name" value="Asp_carbamoyltransf_reg_N"/>
</dbReference>
<organism evidence="6 7">
    <name type="scientific">Vallitalea guaymasensis</name>
    <dbReference type="NCBI Taxonomy" id="1185412"/>
    <lineage>
        <taxon>Bacteria</taxon>
        <taxon>Bacillati</taxon>
        <taxon>Bacillota</taxon>
        <taxon>Clostridia</taxon>
        <taxon>Lachnospirales</taxon>
        <taxon>Vallitaleaceae</taxon>
        <taxon>Vallitalea</taxon>
    </lineage>
</organism>
<dbReference type="RefSeq" id="WP_212690168.1">
    <property type="nucleotide sequence ID" value="NZ_CP058561.1"/>
</dbReference>
<evidence type="ECO:0000259" key="4">
    <source>
        <dbReference type="Pfam" id="PF01948"/>
    </source>
</evidence>
<keyword evidence="3" id="KW-0665">Pyrimidine biosynthesis</keyword>
<dbReference type="Gene3D" id="2.30.30.20">
    <property type="entry name" value="Aspartate carbamoyltransferase regulatory subunit, C-terminal domain"/>
    <property type="match status" value="1"/>
</dbReference>
<dbReference type="Proteomes" id="UP000677305">
    <property type="component" value="Chromosome"/>
</dbReference>
<reference evidence="6 7" key="1">
    <citation type="submission" date="2020-07" db="EMBL/GenBank/DDBJ databases">
        <title>Vallitalea guaymasensis genome.</title>
        <authorList>
            <person name="Postec A."/>
        </authorList>
    </citation>
    <scope>NUCLEOTIDE SEQUENCE [LARGE SCALE GENOMIC DNA]</scope>
    <source>
        <strain evidence="6 7">Ra1766G1</strain>
    </source>
</reference>